<accession>A0ACB9IIH7</accession>
<dbReference type="Proteomes" id="UP001056120">
    <property type="component" value="Linkage Group LG08"/>
</dbReference>
<proteinExistence type="predicted"/>
<dbReference type="EMBL" id="CM042025">
    <property type="protein sequence ID" value="KAI3807296.1"/>
    <property type="molecule type" value="Genomic_DNA"/>
</dbReference>
<reference evidence="2" key="1">
    <citation type="journal article" date="2022" name="Mol. Ecol. Resour.">
        <title>The genomes of chicory, endive, great burdock and yacon provide insights into Asteraceae palaeo-polyploidization history and plant inulin production.</title>
        <authorList>
            <person name="Fan W."/>
            <person name="Wang S."/>
            <person name="Wang H."/>
            <person name="Wang A."/>
            <person name="Jiang F."/>
            <person name="Liu H."/>
            <person name="Zhao H."/>
            <person name="Xu D."/>
            <person name="Zhang Y."/>
        </authorList>
    </citation>
    <scope>NUCLEOTIDE SEQUENCE [LARGE SCALE GENOMIC DNA]</scope>
    <source>
        <strain evidence="2">cv. Yunnan</strain>
    </source>
</reference>
<organism evidence="1 2">
    <name type="scientific">Smallanthus sonchifolius</name>
    <dbReference type="NCBI Taxonomy" id="185202"/>
    <lineage>
        <taxon>Eukaryota</taxon>
        <taxon>Viridiplantae</taxon>
        <taxon>Streptophyta</taxon>
        <taxon>Embryophyta</taxon>
        <taxon>Tracheophyta</taxon>
        <taxon>Spermatophyta</taxon>
        <taxon>Magnoliopsida</taxon>
        <taxon>eudicotyledons</taxon>
        <taxon>Gunneridae</taxon>
        <taxon>Pentapetalae</taxon>
        <taxon>asterids</taxon>
        <taxon>campanulids</taxon>
        <taxon>Asterales</taxon>
        <taxon>Asteraceae</taxon>
        <taxon>Asteroideae</taxon>
        <taxon>Heliantheae alliance</taxon>
        <taxon>Millerieae</taxon>
        <taxon>Smallanthus</taxon>
    </lineage>
</organism>
<sequence length="301" mass="32516">MIMTLADFKRCRTHGPWGGSEGNKWVYMPLGFVKKMKIIVKHGEFVYSIGFQTNSSEGGVKTATFGFQGDSKADTSICFMTNLNLYGPYGPECGGTNFSYDVDGAVIVGFHGRACKSHLTAFGVYAMPKSLALVPNHMPQLCSGMSRMALPKDAGPWGAGGGKPWDDGVFSTIKQVRVHVGELNVIYALQFEYMKSDGKSVSSQIHGGTDGLKIELVNLDGKDEYLTGISGFYGPIEGYNGLEAIVSITFHTNLRIHGPIGEERGAGYVYFSSTASPGKVVGFHGRNNGFLSAIGVHMEYF</sequence>
<name>A0ACB9IIH7_9ASTR</name>
<gene>
    <name evidence="1" type="ORF">L1987_23222</name>
</gene>
<keyword evidence="2" id="KW-1185">Reference proteome</keyword>
<evidence type="ECO:0000313" key="1">
    <source>
        <dbReference type="EMBL" id="KAI3807296.1"/>
    </source>
</evidence>
<reference evidence="1 2" key="2">
    <citation type="journal article" date="2022" name="Mol. Ecol. Resour.">
        <title>The genomes of chicory, endive, great burdock and yacon provide insights into Asteraceae paleo-polyploidization history and plant inulin production.</title>
        <authorList>
            <person name="Fan W."/>
            <person name="Wang S."/>
            <person name="Wang H."/>
            <person name="Wang A."/>
            <person name="Jiang F."/>
            <person name="Liu H."/>
            <person name="Zhao H."/>
            <person name="Xu D."/>
            <person name="Zhang Y."/>
        </authorList>
    </citation>
    <scope>NUCLEOTIDE SEQUENCE [LARGE SCALE GENOMIC DNA]</scope>
    <source>
        <strain evidence="2">cv. Yunnan</strain>
        <tissue evidence="1">Leaves</tissue>
    </source>
</reference>
<comment type="caution">
    <text evidence="1">The sequence shown here is derived from an EMBL/GenBank/DDBJ whole genome shotgun (WGS) entry which is preliminary data.</text>
</comment>
<protein>
    <submittedName>
        <fullName evidence="1">Uncharacterized protein</fullName>
    </submittedName>
</protein>
<evidence type="ECO:0000313" key="2">
    <source>
        <dbReference type="Proteomes" id="UP001056120"/>
    </source>
</evidence>